<keyword evidence="3 6" id="KW-0812">Transmembrane</keyword>
<feature type="transmembrane region" description="Helical" evidence="6">
    <location>
        <begin position="20"/>
        <end position="37"/>
    </location>
</feature>
<evidence type="ECO:0000256" key="5">
    <source>
        <dbReference type="ARBA" id="ARBA00023136"/>
    </source>
</evidence>
<dbReference type="Proteomes" id="UP001595443">
    <property type="component" value="Unassembled WGS sequence"/>
</dbReference>
<keyword evidence="9" id="KW-1185">Reference proteome</keyword>
<evidence type="ECO:0000256" key="2">
    <source>
        <dbReference type="ARBA" id="ARBA00022475"/>
    </source>
</evidence>
<proteinExistence type="predicted"/>
<evidence type="ECO:0000256" key="1">
    <source>
        <dbReference type="ARBA" id="ARBA00004651"/>
    </source>
</evidence>
<feature type="transmembrane region" description="Helical" evidence="6">
    <location>
        <begin position="166"/>
        <end position="184"/>
    </location>
</feature>
<organism evidence="8 9">
    <name type="scientific">Acidimangrovimonas pyrenivorans</name>
    <dbReference type="NCBI Taxonomy" id="2030798"/>
    <lineage>
        <taxon>Bacteria</taxon>
        <taxon>Pseudomonadati</taxon>
        <taxon>Pseudomonadota</taxon>
        <taxon>Alphaproteobacteria</taxon>
        <taxon>Rhodobacterales</taxon>
        <taxon>Paracoccaceae</taxon>
        <taxon>Acidimangrovimonas</taxon>
    </lineage>
</organism>
<gene>
    <name evidence="8" type="ORF">ACFOES_15280</name>
</gene>
<dbReference type="EMBL" id="JBHRSK010000013">
    <property type="protein sequence ID" value="MFC2969463.1"/>
    <property type="molecule type" value="Genomic_DNA"/>
</dbReference>
<evidence type="ECO:0000256" key="3">
    <source>
        <dbReference type="ARBA" id="ARBA00022692"/>
    </source>
</evidence>
<evidence type="ECO:0000313" key="9">
    <source>
        <dbReference type="Proteomes" id="UP001595443"/>
    </source>
</evidence>
<comment type="subcellular location">
    <subcellularLocation>
        <location evidence="1">Cell membrane</location>
        <topology evidence="1">Multi-pass membrane protein</topology>
    </subcellularLocation>
</comment>
<feature type="transmembrane region" description="Helical" evidence="6">
    <location>
        <begin position="119"/>
        <end position="146"/>
    </location>
</feature>
<evidence type="ECO:0000256" key="6">
    <source>
        <dbReference type="SAM" id="Phobius"/>
    </source>
</evidence>
<dbReference type="InterPro" id="IPR016174">
    <property type="entry name" value="Di-haem_cyt_TM"/>
</dbReference>
<protein>
    <submittedName>
        <fullName evidence="8">Cytochrome b/b6 domain-containing protein</fullName>
    </submittedName>
</protein>
<dbReference type="RefSeq" id="WP_377834172.1">
    <property type="nucleotide sequence ID" value="NZ_JBHRSK010000013.1"/>
</dbReference>
<evidence type="ECO:0000256" key="4">
    <source>
        <dbReference type="ARBA" id="ARBA00022989"/>
    </source>
</evidence>
<keyword evidence="5 6" id="KW-0472">Membrane</keyword>
<dbReference type="SUPFAM" id="SSF81342">
    <property type="entry name" value="Transmembrane di-heme cytochromes"/>
    <property type="match status" value="1"/>
</dbReference>
<name>A0ABV7AK21_9RHOB</name>
<keyword evidence="4 6" id="KW-1133">Transmembrane helix</keyword>
<dbReference type="Pfam" id="PF01292">
    <property type="entry name" value="Ni_hydr_CYTB"/>
    <property type="match status" value="1"/>
</dbReference>
<dbReference type="InterPro" id="IPR011577">
    <property type="entry name" value="Cyt_b561_bac/Ni-Hgenase"/>
</dbReference>
<accession>A0ABV7AK21</accession>
<comment type="caution">
    <text evidence="8">The sequence shown here is derived from an EMBL/GenBank/DDBJ whole genome shotgun (WGS) entry which is preliminary data.</text>
</comment>
<keyword evidence="2" id="KW-1003">Cell membrane</keyword>
<dbReference type="Gene3D" id="1.20.950.20">
    <property type="entry name" value="Transmembrane di-heme cytochromes, Chain C"/>
    <property type="match status" value="1"/>
</dbReference>
<reference evidence="9" key="1">
    <citation type="journal article" date="2019" name="Int. J. Syst. Evol. Microbiol.">
        <title>The Global Catalogue of Microorganisms (GCM) 10K type strain sequencing project: providing services to taxonomists for standard genome sequencing and annotation.</title>
        <authorList>
            <consortium name="The Broad Institute Genomics Platform"/>
            <consortium name="The Broad Institute Genome Sequencing Center for Infectious Disease"/>
            <person name="Wu L."/>
            <person name="Ma J."/>
        </authorList>
    </citation>
    <scope>NUCLEOTIDE SEQUENCE [LARGE SCALE GENOMIC DNA]</scope>
    <source>
        <strain evidence="9">KCTC 62192</strain>
    </source>
</reference>
<evidence type="ECO:0000259" key="7">
    <source>
        <dbReference type="Pfam" id="PF01292"/>
    </source>
</evidence>
<evidence type="ECO:0000313" key="8">
    <source>
        <dbReference type="EMBL" id="MFC2969463.1"/>
    </source>
</evidence>
<feature type="domain" description="Cytochrome b561 bacterial/Ni-hydrogenase" evidence="7">
    <location>
        <begin position="13"/>
        <end position="198"/>
    </location>
</feature>
<feature type="transmembrane region" description="Helical" evidence="6">
    <location>
        <begin position="57"/>
        <end position="75"/>
    </location>
</feature>
<sequence length="201" mass="22108">MTRSLSSHAESVRHPLLTRLFHACFALAILTQLLTSLGMEPPRGGRPANALFNLHEFSGLVAFGLAFLFWLSILIRRRGTPLGALFPWFSARRRAAFMADLIAHVRAGRQLRLPPHVDGAAFPAAIHGLGLLLMSFMAVSGTTFFLMVQSGVSWSYARPVIELHALFGNLAWVYLIGHAGMALVHHVTNSQPITAMWSLRS</sequence>